<keyword evidence="1" id="KW-0812">Transmembrane</keyword>
<keyword evidence="3" id="KW-1185">Reference proteome</keyword>
<comment type="caution">
    <text evidence="2">The sequence shown here is derived from an EMBL/GenBank/DDBJ whole genome shotgun (WGS) entry which is preliminary data.</text>
</comment>
<dbReference type="Proteomes" id="UP001209878">
    <property type="component" value="Unassembled WGS sequence"/>
</dbReference>
<accession>A0AAD9JJR2</accession>
<sequence length="401" mass="45730">MTLLECRVHMLSLPTIRHVIGMLVAILLFVTTTNLHYNRTALTGILPYRSTTHKQETTNSKIDVKPAIFQLSHGQHAVVNNQSKYALIVSTPCLVILAGKQSDTRYAVFSANWDGDSYRYSFMLPLTTMAWRRIGYGSVVLIVGNLQNWRNNPTRNYILESTLEKGAIVVFLQGAPAVNSVMLSQISRLLAAAFVPFNSKLNLVLLTTDADIWPGNETAYELPSKLVSIKVTNAFCCGKFNHKGTSYQMYPMTNIIANLTTWRMMIRRHISTISCANDIVTYAKREFGSIATRVVHKGGNDGWYMDQHIASIWIADWNRHHNSVSYVGRYCRKDRIDRIRWAPRTLYGIVDAHILVEAHKEGTWQRIRPLLILLYGNTSSEYHWCEKYRKQFVKLISPMAN</sequence>
<evidence type="ECO:0000256" key="1">
    <source>
        <dbReference type="SAM" id="Phobius"/>
    </source>
</evidence>
<reference evidence="2" key="1">
    <citation type="journal article" date="2023" name="Mol. Biol. Evol.">
        <title>Third-Generation Sequencing Reveals the Adaptive Role of the Epigenome in Three Deep-Sea Polychaetes.</title>
        <authorList>
            <person name="Perez M."/>
            <person name="Aroh O."/>
            <person name="Sun Y."/>
            <person name="Lan Y."/>
            <person name="Juniper S.K."/>
            <person name="Young C.R."/>
            <person name="Angers B."/>
            <person name="Qian P.Y."/>
        </authorList>
    </citation>
    <scope>NUCLEOTIDE SEQUENCE</scope>
    <source>
        <strain evidence="2">R07B-5</strain>
    </source>
</reference>
<evidence type="ECO:0000313" key="2">
    <source>
        <dbReference type="EMBL" id="KAK2153740.1"/>
    </source>
</evidence>
<dbReference type="AlphaFoldDB" id="A0AAD9JJR2"/>
<name>A0AAD9JJR2_RIDPI</name>
<keyword evidence="1" id="KW-0472">Membrane</keyword>
<proteinExistence type="predicted"/>
<evidence type="ECO:0000313" key="3">
    <source>
        <dbReference type="Proteomes" id="UP001209878"/>
    </source>
</evidence>
<protein>
    <submittedName>
        <fullName evidence="2">Uncharacterized protein</fullName>
    </submittedName>
</protein>
<dbReference type="EMBL" id="JAODUO010002265">
    <property type="protein sequence ID" value="KAK2153740.1"/>
    <property type="molecule type" value="Genomic_DNA"/>
</dbReference>
<keyword evidence="1" id="KW-1133">Transmembrane helix</keyword>
<gene>
    <name evidence="2" type="ORF">NP493_2270g00006</name>
</gene>
<organism evidence="2 3">
    <name type="scientific">Ridgeia piscesae</name>
    <name type="common">Tubeworm</name>
    <dbReference type="NCBI Taxonomy" id="27915"/>
    <lineage>
        <taxon>Eukaryota</taxon>
        <taxon>Metazoa</taxon>
        <taxon>Spiralia</taxon>
        <taxon>Lophotrochozoa</taxon>
        <taxon>Annelida</taxon>
        <taxon>Polychaeta</taxon>
        <taxon>Sedentaria</taxon>
        <taxon>Canalipalpata</taxon>
        <taxon>Sabellida</taxon>
        <taxon>Siboglinidae</taxon>
        <taxon>Ridgeia</taxon>
    </lineage>
</organism>
<feature type="transmembrane region" description="Helical" evidence="1">
    <location>
        <begin position="20"/>
        <end position="37"/>
    </location>
</feature>